<reference evidence="1" key="1">
    <citation type="submission" date="2023-03" db="UniProtKB">
        <authorList>
            <consortium name="EnsemblPlants"/>
        </authorList>
    </citation>
    <scope>IDENTIFICATION</scope>
</reference>
<sequence length="76" mass="8369">MHATRPAAAIVHIAAHPTAKHPRESFCTSTFLVRSISEFCPVNERASARSNTMAQSTGYFPGEKLNDHFRGLNLSK</sequence>
<accession>A0A9I9CV12</accession>
<organism evidence="1">
    <name type="scientific">Cucumis melo</name>
    <name type="common">Muskmelon</name>
    <dbReference type="NCBI Taxonomy" id="3656"/>
    <lineage>
        <taxon>Eukaryota</taxon>
        <taxon>Viridiplantae</taxon>
        <taxon>Streptophyta</taxon>
        <taxon>Embryophyta</taxon>
        <taxon>Tracheophyta</taxon>
        <taxon>Spermatophyta</taxon>
        <taxon>Magnoliopsida</taxon>
        <taxon>eudicotyledons</taxon>
        <taxon>Gunneridae</taxon>
        <taxon>Pentapetalae</taxon>
        <taxon>rosids</taxon>
        <taxon>fabids</taxon>
        <taxon>Cucurbitales</taxon>
        <taxon>Cucurbitaceae</taxon>
        <taxon>Benincaseae</taxon>
        <taxon>Cucumis</taxon>
    </lineage>
</organism>
<name>A0A9I9CV12_CUCME</name>
<dbReference type="EnsemblPlants" id="MELO3C009046.2.1">
    <property type="protein sequence ID" value="MELO3C009046.2.1"/>
    <property type="gene ID" value="MELO3C009046.2"/>
</dbReference>
<proteinExistence type="predicted"/>
<evidence type="ECO:0000313" key="1">
    <source>
        <dbReference type="EnsemblPlants" id="MELO3C009046.2.1"/>
    </source>
</evidence>
<protein>
    <submittedName>
        <fullName evidence="1">Uncharacterized protein</fullName>
    </submittedName>
</protein>
<dbReference type="Gramene" id="MELO3C009046.2.1">
    <property type="protein sequence ID" value="MELO3C009046.2.1"/>
    <property type="gene ID" value="MELO3C009046.2"/>
</dbReference>
<dbReference type="AlphaFoldDB" id="A0A9I9CV12"/>